<dbReference type="PANTHER" id="PTHR42924:SF3">
    <property type="entry name" value="POLYMERASE_HISTIDINOL PHOSPHATASE N-TERMINAL DOMAIN-CONTAINING PROTEIN"/>
    <property type="match status" value="1"/>
</dbReference>
<dbReference type="InterPro" id="IPR052018">
    <property type="entry name" value="PHP_domain"/>
</dbReference>
<feature type="non-terminal residue" evidence="3">
    <location>
        <position position="126"/>
    </location>
</feature>
<evidence type="ECO:0000313" key="3">
    <source>
        <dbReference type="EMBL" id="RZO17882.1"/>
    </source>
</evidence>
<dbReference type="EMBL" id="SHBM01000021">
    <property type="protein sequence ID" value="RZO17882.1"/>
    <property type="molecule type" value="Genomic_DNA"/>
</dbReference>
<dbReference type="PANTHER" id="PTHR42924">
    <property type="entry name" value="EXONUCLEASE"/>
    <property type="match status" value="1"/>
</dbReference>
<organism evidence="3 4">
    <name type="scientific">SAR86 cluster bacterium</name>
    <dbReference type="NCBI Taxonomy" id="2030880"/>
    <lineage>
        <taxon>Bacteria</taxon>
        <taxon>Pseudomonadati</taxon>
        <taxon>Pseudomonadota</taxon>
        <taxon>Gammaproteobacteria</taxon>
        <taxon>SAR86 cluster</taxon>
    </lineage>
</organism>
<dbReference type="SUPFAM" id="SSF89550">
    <property type="entry name" value="PHP domain-like"/>
    <property type="match status" value="1"/>
</dbReference>
<name>A0A520M9G9_9GAMM</name>
<dbReference type="AlphaFoldDB" id="A0A520M9G9"/>
<evidence type="ECO:0000259" key="2">
    <source>
        <dbReference type="SMART" id="SM00481"/>
    </source>
</evidence>
<feature type="domain" description="Polymerase/histidinol phosphatase N-terminal" evidence="2">
    <location>
        <begin position="48"/>
        <end position="126"/>
    </location>
</feature>
<keyword evidence="1" id="KW-0732">Signal</keyword>
<dbReference type="GO" id="GO:0035312">
    <property type="term" value="F:5'-3' DNA exonuclease activity"/>
    <property type="evidence" value="ECO:0007669"/>
    <property type="project" value="TreeGrafter"/>
</dbReference>
<dbReference type="Pfam" id="PF02811">
    <property type="entry name" value="PHP"/>
    <property type="match status" value="1"/>
</dbReference>
<feature type="signal peptide" evidence="1">
    <location>
        <begin position="1"/>
        <end position="21"/>
    </location>
</feature>
<comment type="caution">
    <text evidence="3">The sequence shown here is derived from an EMBL/GenBank/DDBJ whole genome shotgun (WGS) entry which is preliminary data.</text>
</comment>
<dbReference type="Proteomes" id="UP000318359">
    <property type="component" value="Unassembled WGS sequence"/>
</dbReference>
<dbReference type="InterPro" id="IPR016195">
    <property type="entry name" value="Pol/histidinol_Pase-like"/>
</dbReference>
<proteinExistence type="predicted"/>
<reference evidence="3 4" key="1">
    <citation type="submission" date="2019-02" db="EMBL/GenBank/DDBJ databases">
        <title>Prokaryotic population dynamics and viral predation in marine succession experiment using metagenomics: the confinement effect.</title>
        <authorList>
            <person name="Haro-Moreno J.M."/>
            <person name="Rodriguez-Valera F."/>
            <person name="Lopez-Perez M."/>
        </authorList>
    </citation>
    <scope>NUCLEOTIDE SEQUENCE [LARGE SCALE GENOMIC DNA]</scope>
    <source>
        <strain evidence="3">MED-G167</strain>
    </source>
</reference>
<dbReference type="GO" id="GO:0004534">
    <property type="term" value="F:5'-3' RNA exonuclease activity"/>
    <property type="evidence" value="ECO:0007669"/>
    <property type="project" value="TreeGrafter"/>
</dbReference>
<dbReference type="InterPro" id="IPR003141">
    <property type="entry name" value="Pol/His_phosphatase_N"/>
</dbReference>
<evidence type="ECO:0000313" key="4">
    <source>
        <dbReference type="Proteomes" id="UP000318359"/>
    </source>
</evidence>
<dbReference type="Gene3D" id="3.20.20.140">
    <property type="entry name" value="Metal-dependent hydrolases"/>
    <property type="match status" value="1"/>
</dbReference>
<dbReference type="SMART" id="SM00481">
    <property type="entry name" value="POLIIIAc"/>
    <property type="match status" value="1"/>
</dbReference>
<feature type="chain" id="PRO_5021736204" evidence="1">
    <location>
        <begin position="22"/>
        <end position="126"/>
    </location>
</feature>
<sequence length="126" mass="14192">MKSVFLLISLLLSSLTFGHGAVYSTNDDDDFGREIIFPNIEGGVTIVSDLHTHSVFSDGHVWPNIRVEEAVRDGLDVIAITEHLEYQPHIEDIPHPDRNKSYYEAKEAAKNEDIIVINGSEITRQF</sequence>
<dbReference type="InterPro" id="IPR004013">
    <property type="entry name" value="PHP_dom"/>
</dbReference>
<accession>A0A520M9G9</accession>
<evidence type="ECO:0000256" key="1">
    <source>
        <dbReference type="SAM" id="SignalP"/>
    </source>
</evidence>
<gene>
    <name evidence="3" type="ORF">EVB00_01865</name>
</gene>
<protein>
    <submittedName>
        <fullName evidence="3">PHP domain-containing protein</fullName>
    </submittedName>
</protein>